<dbReference type="Proteomes" id="UP000738431">
    <property type="component" value="Chromosome"/>
</dbReference>
<dbReference type="GO" id="GO:0005524">
    <property type="term" value="F:ATP binding"/>
    <property type="evidence" value="ECO:0007669"/>
    <property type="project" value="UniProtKB-KW"/>
</dbReference>
<dbReference type="PROSITE" id="PS50109">
    <property type="entry name" value="HIS_KIN"/>
    <property type="match status" value="1"/>
</dbReference>
<dbReference type="InterPro" id="IPR005467">
    <property type="entry name" value="His_kinase_dom"/>
</dbReference>
<feature type="transmembrane region" description="Helical" evidence="4">
    <location>
        <begin position="49"/>
        <end position="66"/>
    </location>
</feature>
<evidence type="ECO:0000256" key="4">
    <source>
        <dbReference type="SAM" id="Phobius"/>
    </source>
</evidence>
<evidence type="ECO:0000313" key="7">
    <source>
        <dbReference type="Proteomes" id="UP000738431"/>
    </source>
</evidence>
<sequence length="332" mass="36323">MNQPHRRSMAKKVALTYLVATTLWILLSDRLVAALFGHDQQLLEMAQTVKGMGFVLVMTGLLFVLVKRMNRLEDRFKQMESMLAVSEKLEVVGSFAATTAHDLNNMLMVVRGMTELAKLDQQSGEPLPPARLEEIEGAVVRASELVRQLSAFVRGSGEELTETEAGVLLRSFNPLLQQAASKHLVLEFSVPKQLGTICVNPSALEQVLLNLLVNARDALAGRAGGQVKLTAERCELDQHMSVFCGRPRSGEFVKISVRDNGPGIPPDQRVQVFEPFFTTKQPGQGTGLGLASVMRTMQQHDGWVELDSEVGVGCHFALFFPVVEVGETAAVA</sequence>
<keyword evidence="4" id="KW-1133">Transmembrane helix</keyword>
<feature type="domain" description="Histidine kinase" evidence="5">
    <location>
        <begin position="98"/>
        <end position="324"/>
    </location>
</feature>
<dbReference type="PANTHER" id="PTHR43065">
    <property type="entry name" value="SENSOR HISTIDINE KINASE"/>
    <property type="match status" value="1"/>
</dbReference>
<dbReference type="SUPFAM" id="SSF47384">
    <property type="entry name" value="Homodimeric domain of signal transducing histidine kinase"/>
    <property type="match status" value="1"/>
</dbReference>
<proteinExistence type="predicted"/>
<keyword evidence="6" id="KW-0547">Nucleotide-binding</keyword>
<comment type="catalytic activity">
    <reaction evidence="1">
        <text>ATP + protein L-histidine = ADP + protein N-phospho-L-histidine.</text>
        <dbReference type="EC" id="2.7.13.3"/>
    </reaction>
</comment>
<gene>
    <name evidence="6" type="ORF">K1X11_013890</name>
</gene>
<evidence type="ECO:0000313" key="6">
    <source>
        <dbReference type="EMBL" id="WRQ85900.1"/>
    </source>
</evidence>
<dbReference type="InterPro" id="IPR004358">
    <property type="entry name" value="Sig_transdc_His_kin-like_C"/>
</dbReference>
<dbReference type="InterPro" id="IPR036890">
    <property type="entry name" value="HATPase_C_sf"/>
</dbReference>
<dbReference type="Gene3D" id="3.30.565.10">
    <property type="entry name" value="Histidine kinase-like ATPase, C-terminal domain"/>
    <property type="match status" value="1"/>
</dbReference>
<dbReference type="InterPro" id="IPR003594">
    <property type="entry name" value="HATPase_dom"/>
</dbReference>
<keyword evidence="6" id="KW-0067">ATP-binding</keyword>
<dbReference type="EC" id="2.7.13.3" evidence="2"/>
<accession>A0ABZ1C2T5</accession>
<dbReference type="SUPFAM" id="SSF55874">
    <property type="entry name" value="ATPase domain of HSP90 chaperone/DNA topoisomerase II/histidine kinase"/>
    <property type="match status" value="1"/>
</dbReference>
<evidence type="ECO:0000256" key="3">
    <source>
        <dbReference type="ARBA" id="ARBA00022553"/>
    </source>
</evidence>
<dbReference type="PRINTS" id="PR00344">
    <property type="entry name" value="BCTRLSENSOR"/>
</dbReference>
<reference evidence="6 7" key="1">
    <citation type="submission" date="2023-12" db="EMBL/GenBank/DDBJ databases">
        <title>Description of an unclassified Opitutus bacterium of Verrucomicrobiota.</title>
        <authorList>
            <person name="Zhang D.-F."/>
        </authorList>
    </citation>
    <scope>NUCLEOTIDE SEQUENCE [LARGE SCALE GENOMIC DNA]</scope>
    <source>
        <strain evidence="6 7">WL0086</strain>
    </source>
</reference>
<name>A0ABZ1C2T5_9BACT</name>
<evidence type="ECO:0000256" key="2">
    <source>
        <dbReference type="ARBA" id="ARBA00012438"/>
    </source>
</evidence>
<dbReference type="RefSeq" id="WP_221032718.1">
    <property type="nucleotide sequence ID" value="NZ_CP139781.1"/>
</dbReference>
<dbReference type="InterPro" id="IPR003661">
    <property type="entry name" value="HisK_dim/P_dom"/>
</dbReference>
<dbReference type="Pfam" id="PF02518">
    <property type="entry name" value="HATPase_c"/>
    <property type="match status" value="1"/>
</dbReference>
<dbReference type="InterPro" id="IPR036097">
    <property type="entry name" value="HisK_dim/P_sf"/>
</dbReference>
<dbReference type="PANTHER" id="PTHR43065:SF42">
    <property type="entry name" value="TWO-COMPONENT SENSOR PPRA"/>
    <property type="match status" value="1"/>
</dbReference>
<dbReference type="Gene3D" id="1.10.287.130">
    <property type="match status" value="1"/>
</dbReference>
<evidence type="ECO:0000256" key="1">
    <source>
        <dbReference type="ARBA" id="ARBA00000085"/>
    </source>
</evidence>
<keyword evidence="4" id="KW-0812">Transmembrane</keyword>
<dbReference type="SMART" id="SM00387">
    <property type="entry name" value="HATPase_c"/>
    <property type="match status" value="1"/>
</dbReference>
<keyword evidence="3" id="KW-0597">Phosphoprotein</keyword>
<keyword evidence="4" id="KW-0472">Membrane</keyword>
<dbReference type="EMBL" id="CP139781">
    <property type="protein sequence ID" value="WRQ85900.1"/>
    <property type="molecule type" value="Genomic_DNA"/>
</dbReference>
<dbReference type="SMART" id="SM00388">
    <property type="entry name" value="HisKA"/>
    <property type="match status" value="1"/>
</dbReference>
<evidence type="ECO:0000259" key="5">
    <source>
        <dbReference type="PROSITE" id="PS50109"/>
    </source>
</evidence>
<organism evidence="6 7">
    <name type="scientific">Actomonas aquatica</name>
    <dbReference type="NCBI Taxonomy" id="2866162"/>
    <lineage>
        <taxon>Bacteria</taxon>
        <taxon>Pseudomonadati</taxon>
        <taxon>Verrucomicrobiota</taxon>
        <taxon>Opitutia</taxon>
        <taxon>Opitutales</taxon>
        <taxon>Opitutaceae</taxon>
        <taxon>Actomonas</taxon>
    </lineage>
</organism>
<dbReference type="CDD" id="cd00082">
    <property type="entry name" value="HisKA"/>
    <property type="match status" value="1"/>
</dbReference>
<keyword evidence="7" id="KW-1185">Reference proteome</keyword>
<protein>
    <recommendedName>
        <fullName evidence="2">histidine kinase</fullName>
        <ecNumber evidence="2">2.7.13.3</ecNumber>
    </recommendedName>
</protein>